<accession>W3V2G6</accession>
<gene>
    <name evidence="1" type="ORF">PTE_03337</name>
</gene>
<protein>
    <submittedName>
        <fullName evidence="1">Uncharacterized protein</fullName>
    </submittedName>
</protein>
<dbReference type="EMBL" id="AYSJ01000014">
    <property type="protein sequence ID" value="ETS30007.1"/>
    <property type="molecule type" value="Genomic_DNA"/>
</dbReference>
<dbReference type="RefSeq" id="WP_036848718.1">
    <property type="nucleotide sequence ID" value="NZ_AYSJ01000014.1"/>
</dbReference>
<comment type="caution">
    <text evidence="1">The sequence shown here is derived from an EMBL/GenBank/DDBJ whole genome shotgun (WGS) entry which is preliminary data.</text>
</comment>
<name>W3V2G6_9GAMM</name>
<evidence type="ECO:0000313" key="1">
    <source>
        <dbReference type="EMBL" id="ETS30007.1"/>
    </source>
</evidence>
<dbReference type="AlphaFoldDB" id="W3V2G6"/>
<sequence>MRNQQLKKIRQELDTLGLIEKDPDVVGYILFNRTRNTHSNRFATMDENEFGMAIYANDIDGTYLAPSRLDELINIDFLPISDQTNITVISVIENPLFGLMLKKQE</sequence>
<dbReference type="OrthoDB" id="6445657at2"/>
<reference evidence="1 2" key="1">
    <citation type="submission" date="2013-11" db="EMBL/GenBank/DDBJ databases">
        <title>Elucidation of the Photorhabdus temperata genome and generation of transposon mutant library to identify motility mutants.</title>
        <authorList>
            <person name="Hurst S.G.IV."/>
            <person name="Micheals B."/>
            <person name="Abebe-Akele F."/>
            <person name="Rowedder H."/>
            <person name="Bullock H."/>
            <person name="Jackobeck R."/>
            <person name="Janicki E."/>
            <person name="Tisa L.S."/>
        </authorList>
    </citation>
    <scope>NUCLEOTIDE SEQUENCE [LARGE SCALE GENOMIC DNA]</scope>
    <source>
        <strain evidence="1 2">NC19</strain>
    </source>
</reference>
<organism evidence="1 2">
    <name type="scientific">Photorhabdus khanii NC19</name>
    <dbReference type="NCBI Taxonomy" id="1004151"/>
    <lineage>
        <taxon>Bacteria</taxon>
        <taxon>Pseudomonadati</taxon>
        <taxon>Pseudomonadota</taxon>
        <taxon>Gammaproteobacteria</taxon>
        <taxon>Enterobacterales</taxon>
        <taxon>Morganellaceae</taxon>
        <taxon>Photorhabdus</taxon>
    </lineage>
</organism>
<proteinExistence type="predicted"/>
<evidence type="ECO:0000313" key="2">
    <source>
        <dbReference type="Proteomes" id="UP000018957"/>
    </source>
</evidence>
<keyword evidence="2" id="KW-1185">Reference proteome</keyword>
<dbReference type="PATRIC" id="fig|1004151.3.peg.3440"/>
<dbReference type="Proteomes" id="UP000018957">
    <property type="component" value="Unassembled WGS sequence"/>
</dbReference>